<feature type="compositionally biased region" description="Polar residues" evidence="1">
    <location>
        <begin position="20"/>
        <end position="36"/>
    </location>
</feature>
<protein>
    <submittedName>
        <fullName evidence="2">Uncharacterized protein</fullName>
    </submittedName>
</protein>
<evidence type="ECO:0000313" key="2">
    <source>
        <dbReference type="EMBL" id="PRQ77838.1"/>
    </source>
</evidence>
<dbReference type="Proteomes" id="UP000239560">
    <property type="component" value="Unassembled WGS sequence"/>
</dbReference>
<evidence type="ECO:0000256" key="1">
    <source>
        <dbReference type="SAM" id="MobiDB-lite"/>
    </source>
</evidence>
<organism evidence="2 3">
    <name type="scientific">Rhodotorula toruloides</name>
    <name type="common">Yeast</name>
    <name type="synonym">Rhodosporidium toruloides</name>
    <dbReference type="NCBI Taxonomy" id="5286"/>
    <lineage>
        <taxon>Eukaryota</taxon>
        <taxon>Fungi</taxon>
        <taxon>Dikarya</taxon>
        <taxon>Basidiomycota</taxon>
        <taxon>Pucciniomycotina</taxon>
        <taxon>Microbotryomycetes</taxon>
        <taxon>Sporidiobolales</taxon>
        <taxon>Sporidiobolaceae</taxon>
        <taxon>Rhodotorula</taxon>
    </lineage>
</organism>
<feature type="region of interest" description="Disordered" evidence="1">
    <location>
        <begin position="20"/>
        <end position="52"/>
    </location>
</feature>
<dbReference type="AlphaFoldDB" id="A0A2T0AIJ9"/>
<proteinExistence type="predicted"/>
<gene>
    <name evidence="2" type="ORF">AAT19DRAFT_8906</name>
</gene>
<reference evidence="2 3" key="1">
    <citation type="journal article" date="2018" name="Elife">
        <title>Functional genomics of lipid metabolism in the oleaginous yeast Rhodosporidium toruloides.</title>
        <authorList>
            <person name="Coradetti S.T."/>
            <person name="Pinel D."/>
            <person name="Geiselman G."/>
            <person name="Ito M."/>
            <person name="Mondo S."/>
            <person name="Reilly M.C."/>
            <person name="Cheng Y.F."/>
            <person name="Bauer S."/>
            <person name="Grigoriev I."/>
            <person name="Gladden J.M."/>
            <person name="Simmons B.A."/>
            <person name="Brem R."/>
            <person name="Arkin A.P."/>
            <person name="Skerker J.M."/>
        </authorList>
    </citation>
    <scope>NUCLEOTIDE SEQUENCE [LARGE SCALE GENOMIC DNA]</scope>
    <source>
        <strain evidence="2 3">NBRC 0880</strain>
    </source>
</reference>
<evidence type="ECO:0000313" key="3">
    <source>
        <dbReference type="Proteomes" id="UP000239560"/>
    </source>
</evidence>
<sequence length="112" mass="11205">MRSSMISSCRSRRGRWLSCLDSSPTDQGKPSPSLAQSLPPCPAQPTASTTSQLRASPSLFLTGCLLMLGSACGRIAGAGSVTTAVSASQASAASSGAGSRCVASTALLSVLR</sequence>
<accession>A0A2T0AIJ9</accession>
<name>A0A2T0AIJ9_RHOTO</name>
<dbReference type="EMBL" id="LCTV02000001">
    <property type="protein sequence ID" value="PRQ77838.1"/>
    <property type="molecule type" value="Genomic_DNA"/>
</dbReference>
<comment type="caution">
    <text evidence="2">The sequence shown here is derived from an EMBL/GenBank/DDBJ whole genome shotgun (WGS) entry which is preliminary data.</text>
</comment>